<keyword evidence="2" id="KW-1185">Reference proteome</keyword>
<name>A0AA97FAT9_9SPHN</name>
<sequence length="45" mass="5424">MMRVLLPLFAIILVMLLPYKWLAWARYVIAAYLLSVWFKISPWII</sequence>
<evidence type="ECO:0000313" key="1">
    <source>
        <dbReference type="EMBL" id="WOE76358.1"/>
    </source>
</evidence>
<evidence type="ECO:0000313" key="2">
    <source>
        <dbReference type="Proteomes" id="UP001302429"/>
    </source>
</evidence>
<dbReference type="KEGG" id="acoa:RB602_06495"/>
<proteinExistence type="predicted"/>
<dbReference type="AlphaFoldDB" id="A0AA97FAT9"/>
<organism evidence="1 2">
    <name type="scientific">Alterisphingorhabdus coralli</name>
    <dbReference type="NCBI Taxonomy" id="3071408"/>
    <lineage>
        <taxon>Bacteria</taxon>
        <taxon>Pseudomonadati</taxon>
        <taxon>Pseudomonadota</taxon>
        <taxon>Alphaproteobacteria</taxon>
        <taxon>Sphingomonadales</taxon>
        <taxon>Sphingomonadaceae</taxon>
        <taxon>Alterisphingorhabdus (ex Yan et al. 2024)</taxon>
    </lineage>
</organism>
<protein>
    <submittedName>
        <fullName evidence="1">Uncharacterized protein</fullName>
    </submittedName>
</protein>
<reference evidence="1 2" key="1">
    <citation type="submission" date="2023-10" db="EMBL/GenBank/DDBJ databases">
        <title>Complete genome sequence of a Sphingomonadaceae bacterium.</title>
        <authorList>
            <person name="Yan C."/>
        </authorList>
    </citation>
    <scope>NUCLEOTIDE SEQUENCE [LARGE SCALE GENOMIC DNA]</scope>
    <source>
        <strain evidence="1 2">SCSIO 66989</strain>
    </source>
</reference>
<accession>A0AA97FAT9</accession>
<gene>
    <name evidence="1" type="ORF">RB602_06495</name>
</gene>
<dbReference type="RefSeq" id="WP_317084019.1">
    <property type="nucleotide sequence ID" value="NZ_CP136594.1"/>
</dbReference>
<dbReference type="Proteomes" id="UP001302429">
    <property type="component" value="Chromosome"/>
</dbReference>
<dbReference type="EMBL" id="CP136594">
    <property type="protein sequence ID" value="WOE76358.1"/>
    <property type="molecule type" value="Genomic_DNA"/>
</dbReference>